<gene>
    <name evidence="1" type="ORF">C0Z18_15120</name>
</gene>
<accession>A0A2N7VPP4</accession>
<dbReference type="EMBL" id="PNYA01000012">
    <property type="protein sequence ID" value="PMS19139.1"/>
    <property type="molecule type" value="Genomic_DNA"/>
</dbReference>
<proteinExistence type="predicted"/>
<evidence type="ECO:0000313" key="1">
    <source>
        <dbReference type="EMBL" id="PMS19139.1"/>
    </source>
</evidence>
<reference evidence="1 2" key="1">
    <citation type="submission" date="2018-01" db="EMBL/GenBank/DDBJ databases">
        <title>Whole genome analyses suggest that Burkholderia sensu lato contains two further novel genera in the rhizoxinica-symbiotica group Mycetohabitans gen. nov., and Trinickia gen. nov.: implications for the evolution of diazotrophy and nodulation in the Burkholderiaceae.</title>
        <authorList>
            <person name="Estrada-de los Santos P."/>
            <person name="Palmer M."/>
            <person name="Chavez-Ramirez B."/>
            <person name="Beukes C."/>
            <person name="Steenkamp E.T."/>
            <person name="Hirsch A.M."/>
            <person name="Manyaka P."/>
            <person name="Maluk M."/>
            <person name="Lafos M."/>
            <person name="Crook M."/>
            <person name="Gross E."/>
            <person name="Simon M.F."/>
            <person name="Bueno dos Reis Junior F."/>
            <person name="Poole P.S."/>
            <person name="Venter S.N."/>
            <person name="James E.K."/>
        </authorList>
    </citation>
    <scope>NUCLEOTIDE SEQUENCE [LARGE SCALE GENOMIC DNA]</scope>
    <source>
        <strain evidence="1 2">GIMN1.004</strain>
    </source>
</reference>
<sequence length="304" mass="34232">MHALRGEETKRQKWWHVGGGPENVTEKIVEIKTVGPQRWIRRVHERGILTRVQLLAIILFTLWDFRDPYQDDEKIVSDWEREFRAAIDSGEFVPRDRNSLLPIANADETNWVISIDEADAFVAARGMAWTCTETATHLFNEFFGVDRSQPVADARANTEALAESNPSGAMPSASNAMPGLAEAADSTTQRIATASKGYAFVGLSTPDMAAAFDGLGGWSEEQWNKNLGDGAQWLVPARRQQGRRGRGRPSVWDPVHLAKLLAEHRGASVPSITAAFRKHSSLEPWRRQWDEYRIDINDWKSQRN</sequence>
<name>A0A2N7VPP4_9BURK</name>
<evidence type="ECO:0000313" key="2">
    <source>
        <dbReference type="Proteomes" id="UP000235616"/>
    </source>
</evidence>
<comment type="caution">
    <text evidence="1">The sequence shown here is derived from an EMBL/GenBank/DDBJ whole genome shotgun (WGS) entry which is preliminary data.</text>
</comment>
<keyword evidence="2" id="KW-1185">Reference proteome</keyword>
<dbReference type="Proteomes" id="UP000235616">
    <property type="component" value="Unassembled WGS sequence"/>
</dbReference>
<dbReference type="AlphaFoldDB" id="A0A2N7VPP4"/>
<protein>
    <submittedName>
        <fullName evidence="1">Uncharacterized protein</fullName>
    </submittedName>
</protein>
<organism evidence="1 2">
    <name type="scientific">Trinickia dabaoshanensis</name>
    <dbReference type="NCBI Taxonomy" id="564714"/>
    <lineage>
        <taxon>Bacteria</taxon>
        <taxon>Pseudomonadati</taxon>
        <taxon>Pseudomonadota</taxon>
        <taxon>Betaproteobacteria</taxon>
        <taxon>Burkholderiales</taxon>
        <taxon>Burkholderiaceae</taxon>
        <taxon>Trinickia</taxon>
    </lineage>
</organism>